<comment type="caution">
    <text evidence="1">The sequence shown here is derived from an EMBL/GenBank/DDBJ whole genome shotgun (WGS) entry which is preliminary data.</text>
</comment>
<reference evidence="1 2" key="1">
    <citation type="submission" date="2014-06" db="EMBL/GenBank/DDBJ databases">
        <title>Whole Genome Sequences of Three Symbiotic Endozoicomonas Bacteria.</title>
        <authorList>
            <person name="Neave M.J."/>
            <person name="Apprill A."/>
            <person name="Voolstra C.R."/>
        </authorList>
    </citation>
    <scope>NUCLEOTIDE SEQUENCE [LARGE SCALE GENOMIC DNA]</scope>
    <source>
        <strain evidence="1 2">DSM 25634</strain>
    </source>
</reference>
<evidence type="ECO:0000313" key="1">
    <source>
        <dbReference type="EMBL" id="KEQ19409.1"/>
    </source>
</evidence>
<dbReference type="OrthoDB" id="6194274at2"/>
<accession>A0A081NLT6</accession>
<dbReference type="AlphaFoldDB" id="A0A081NLT6"/>
<sequence>MDNIKSKEIYDTFMQGAFINKSNAQGDRLVPNPLFDELANEFTRQQYSALYLAIGYELNQMGNSFFVNRIGESGQPGEVAMKIMVLFDLLHRAMTYMSCRYSQITEYSLGIDWPTLQQYNQNEEFQKILQAVGLKDSFTREIEKVLFARQLAFKNHRERLVLTDAGIALSADFLNDTESAIS</sequence>
<dbReference type="InterPro" id="IPR053841">
    <property type="entry name" value="MksE"/>
</dbReference>
<name>A0A081NLT6_9GAMM</name>
<gene>
    <name evidence="1" type="ORF">GZ78_05505</name>
</gene>
<organism evidence="1 2">
    <name type="scientific">Endozoicomonas numazuensis</name>
    <dbReference type="NCBI Taxonomy" id="1137799"/>
    <lineage>
        <taxon>Bacteria</taxon>
        <taxon>Pseudomonadati</taxon>
        <taxon>Pseudomonadota</taxon>
        <taxon>Gammaproteobacteria</taxon>
        <taxon>Oceanospirillales</taxon>
        <taxon>Endozoicomonadaceae</taxon>
        <taxon>Endozoicomonas</taxon>
    </lineage>
</organism>
<dbReference type="Pfam" id="PF21980">
    <property type="entry name" value="MksE"/>
    <property type="match status" value="1"/>
</dbReference>
<dbReference type="RefSeq" id="WP_034833224.1">
    <property type="nucleotide sequence ID" value="NZ_JOKH01000001.1"/>
</dbReference>
<dbReference type="EMBL" id="JOKH01000001">
    <property type="protein sequence ID" value="KEQ19409.1"/>
    <property type="molecule type" value="Genomic_DNA"/>
</dbReference>
<proteinExistence type="predicted"/>
<evidence type="ECO:0000313" key="2">
    <source>
        <dbReference type="Proteomes" id="UP000028073"/>
    </source>
</evidence>
<dbReference type="Proteomes" id="UP000028073">
    <property type="component" value="Unassembled WGS sequence"/>
</dbReference>
<keyword evidence="2" id="KW-1185">Reference proteome</keyword>
<dbReference type="STRING" id="1137799.GZ78_05505"/>
<dbReference type="eggNOG" id="ENOG50313HR">
    <property type="taxonomic scope" value="Bacteria"/>
</dbReference>
<protein>
    <submittedName>
        <fullName evidence="1">Uncharacterized protein</fullName>
    </submittedName>
</protein>